<keyword evidence="2" id="KW-0833">Ubl conjugation pathway</keyword>
<reference evidence="7" key="1">
    <citation type="journal article" date="2019" name="Nat. Commun.">
        <title>The genome of broomcorn millet.</title>
        <authorList>
            <person name="Zou C."/>
            <person name="Miki D."/>
            <person name="Li D."/>
            <person name="Tang Q."/>
            <person name="Xiao L."/>
            <person name="Rajput S."/>
            <person name="Deng P."/>
            <person name="Jia W."/>
            <person name="Huang R."/>
            <person name="Zhang M."/>
            <person name="Sun Y."/>
            <person name="Hu J."/>
            <person name="Fu X."/>
            <person name="Schnable P.S."/>
            <person name="Li F."/>
            <person name="Zhang H."/>
            <person name="Feng B."/>
            <person name="Zhu X."/>
            <person name="Liu R."/>
            <person name="Schnable J.C."/>
            <person name="Zhu J.-K."/>
            <person name="Zhang H."/>
        </authorList>
    </citation>
    <scope>NUCLEOTIDE SEQUENCE [LARGE SCALE GENOMIC DNA]</scope>
</reference>
<evidence type="ECO:0000256" key="1">
    <source>
        <dbReference type="ARBA" id="ARBA00004906"/>
    </source>
</evidence>
<dbReference type="SUPFAM" id="SSF54695">
    <property type="entry name" value="POZ domain"/>
    <property type="match status" value="1"/>
</dbReference>
<comment type="caution">
    <text evidence="6">The sequence shown here is derived from an EMBL/GenBank/DDBJ whole genome shotgun (WGS) entry which is preliminary data.</text>
</comment>
<dbReference type="AlphaFoldDB" id="A0A3L6SA81"/>
<sequence>MAERTTRYIQKAVVNLHRDSHKGLKLEVLAYFIRERKREERERREMGVATVTELKQSISGKRTFRPSLISHHANEWPPTDVSSDLTVEVGTSSFAHHKLFAQFPLVSRSGKIRRLVAEAKDAKLARLSLHGTPGGAPAFELAAKFCYGVHIDVAVANVAMLCCAAHYLQMTEDFSDKNLELRAEAFLRDAVLPSIASSVAVLRSCEALLPAAEDVNLVARLIAAIANNVCKEQLTSGLSKLDQCAQLKPPAAFVELDSPGDWWGKSVAGLGLDFFQRLLSAVKAKGLKQETMTRILINYAQNSLHGLMARDVHGAAKCGGGADADAIKKQRAVVETIVSLLPAQSKKSPVPMAFLSGLLKTAMAVSASSICMADLEKRIGMQLDQAILEDILIAAGEGAGAGTPAGQQHGLYDTDVVARIFSVFLNLDDDNEEDGRFDYDSPRSPKQSLLVKAAKLLDSYLAEVALDSNILPSKFISLAELLPDHARLVTDGLYRAVHPNIKEAERYRLCKAIDCQRLTPDACSHAAQNERLPVQMAVQVLYFEQLRLRSAIQAGGGSMGGHDAALFFGCAAAASASASAQGSVNMRSGSGVGSGAMSPRDNYASVRRENRELKLEVARMRMRLTDLEKDHVSMKRELVRVGPANRLLRGFARSLSRLNALFRMRPAAEPGLQQLGAKATADAKVLFQRRRRHSIS</sequence>
<feature type="domain" description="NPH3" evidence="5">
    <location>
        <begin position="261"/>
        <end position="547"/>
    </location>
</feature>
<dbReference type="UniPathway" id="UPA00143"/>
<evidence type="ECO:0000256" key="4">
    <source>
        <dbReference type="SAM" id="Coils"/>
    </source>
</evidence>
<dbReference type="EMBL" id="PQIB02000005">
    <property type="protein sequence ID" value="RLN17917.1"/>
    <property type="molecule type" value="Genomic_DNA"/>
</dbReference>
<dbReference type="Gene3D" id="3.30.710.10">
    <property type="entry name" value="Potassium Channel Kv1.1, Chain A"/>
    <property type="match status" value="1"/>
</dbReference>
<dbReference type="Proteomes" id="UP000275267">
    <property type="component" value="Unassembled WGS sequence"/>
</dbReference>
<comment type="similarity">
    <text evidence="3">Belongs to the NPH3 family.</text>
</comment>
<evidence type="ECO:0000256" key="2">
    <source>
        <dbReference type="ARBA" id="ARBA00022786"/>
    </source>
</evidence>
<dbReference type="STRING" id="4540.A0A3L6SA81"/>
<gene>
    <name evidence="6" type="ORF">C2845_PM02G26280</name>
</gene>
<keyword evidence="4" id="KW-0175">Coiled coil</keyword>
<dbReference type="PROSITE" id="PS51649">
    <property type="entry name" value="NPH3"/>
    <property type="match status" value="1"/>
</dbReference>
<evidence type="ECO:0000259" key="5">
    <source>
        <dbReference type="PROSITE" id="PS51649"/>
    </source>
</evidence>
<dbReference type="GO" id="GO:0016567">
    <property type="term" value="P:protein ubiquitination"/>
    <property type="evidence" value="ECO:0007669"/>
    <property type="project" value="UniProtKB-UniPathway"/>
</dbReference>
<protein>
    <submittedName>
        <fullName evidence="6">BTB/POZ domain-containing protein</fullName>
    </submittedName>
</protein>
<dbReference type="InterPro" id="IPR043454">
    <property type="entry name" value="NPH3/RPT2-like"/>
</dbReference>
<evidence type="ECO:0000313" key="6">
    <source>
        <dbReference type="EMBL" id="RLN17917.1"/>
    </source>
</evidence>
<dbReference type="OrthoDB" id="624345at2759"/>
<dbReference type="InterPro" id="IPR027356">
    <property type="entry name" value="NPH3_dom"/>
</dbReference>
<proteinExistence type="inferred from homology"/>
<accession>A0A3L6SA81</accession>
<evidence type="ECO:0000313" key="7">
    <source>
        <dbReference type="Proteomes" id="UP000275267"/>
    </source>
</evidence>
<comment type="pathway">
    <text evidence="1">Protein modification; protein ubiquitination.</text>
</comment>
<dbReference type="Pfam" id="PF03000">
    <property type="entry name" value="NPH3"/>
    <property type="match status" value="1"/>
</dbReference>
<dbReference type="InterPro" id="IPR011333">
    <property type="entry name" value="SKP1/BTB/POZ_sf"/>
</dbReference>
<dbReference type="PANTHER" id="PTHR32370">
    <property type="entry name" value="OS12G0117600 PROTEIN"/>
    <property type="match status" value="1"/>
</dbReference>
<name>A0A3L6SA81_PANMI</name>
<feature type="coiled-coil region" evidence="4">
    <location>
        <begin position="603"/>
        <end position="637"/>
    </location>
</feature>
<evidence type="ECO:0000256" key="3">
    <source>
        <dbReference type="PROSITE-ProRule" id="PRU00982"/>
    </source>
</evidence>
<organism evidence="6 7">
    <name type="scientific">Panicum miliaceum</name>
    <name type="common">Proso millet</name>
    <name type="synonym">Broomcorn millet</name>
    <dbReference type="NCBI Taxonomy" id="4540"/>
    <lineage>
        <taxon>Eukaryota</taxon>
        <taxon>Viridiplantae</taxon>
        <taxon>Streptophyta</taxon>
        <taxon>Embryophyta</taxon>
        <taxon>Tracheophyta</taxon>
        <taxon>Spermatophyta</taxon>
        <taxon>Magnoliopsida</taxon>
        <taxon>Liliopsida</taxon>
        <taxon>Poales</taxon>
        <taxon>Poaceae</taxon>
        <taxon>PACMAD clade</taxon>
        <taxon>Panicoideae</taxon>
        <taxon>Panicodae</taxon>
        <taxon>Paniceae</taxon>
        <taxon>Panicinae</taxon>
        <taxon>Panicum</taxon>
        <taxon>Panicum sect. Panicum</taxon>
    </lineage>
</organism>
<keyword evidence="7" id="KW-1185">Reference proteome</keyword>